<evidence type="ECO:0000313" key="2">
    <source>
        <dbReference type="Proteomes" id="UP000837857"/>
    </source>
</evidence>
<reference evidence="1" key="1">
    <citation type="submission" date="2022-03" db="EMBL/GenBank/DDBJ databases">
        <authorList>
            <person name="Martin H S."/>
        </authorList>
    </citation>
    <scope>NUCLEOTIDE SEQUENCE</scope>
</reference>
<name>A0ABN8I176_9NEOP</name>
<dbReference type="Proteomes" id="UP000837857">
    <property type="component" value="Chromosome 14"/>
</dbReference>
<dbReference type="EMBL" id="OW152826">
    <property type="protein sequence ID" value="CAH2042493.1"/>
    <property type="molecule type" value="Genomic_DNA"/>
</dbReference>
<sequence>MRCGRGRAACGHRALNAPTEQLYTSRYLSHKGTDRISRLLSCTERPLAKNKRKKAHSPAILCPLFEMNTDEFCPFSPLESCIRL</sequence>
<gene>
    <name evidence="1" type="ORF">IPOD504_LOCUS3865</name>
</gene>
<accession>A0ABN8I176</accession>
<evidence type="ECO:0000313" key="1">
    <source>
        <dbReference type="EMBL" id="CAH2042493.1"/>
    </source>
</evidence>
<proteinExistence type="predicted"/>
<protein>
    <submittedName>
        <fullName evidence="1">Uncharacterized protein</fullName>
    </submittedName>
</protein>
<organism evidence="1 2">
    <name type="scientific">Iphiclides podalirius</name>
    <name type="common">scarce swallowtail</name>
    <dbReference type="NCBI Taxonomy" id="110791"/>
    <lineage>
        <taxon>Eukaryota</taxon>
        <taxon>Metazoa</taxon>
        <taxon>Ecdysozoa</taxon>
        <taxon>Arthropoda</taxon>
        <taxon>Hexapoda</taxon>
        <taxon>Insecta</taxon>
        <taxon>Pterygota</taxon>
        <taxon>Neoptera</taxon>
        <taxon>Endopterygota</taxon>
        <taxon>Lepidoptera</taxon>
        <taxon>Glossata</taxon>
        <taxon>Ditrysia</taxon>
        <taxon>Papilionoidea</taxon>
        <taxon>Papilionidae</taxon>
        <taxon>Papilioninae</taxon>
        <taxon>Iphiclides</taxon>
    </lineage>
</organism>
<feature type="non-terminal residue" evidence="1">
    <location>
        <position position="84"/>
    </location>
</feature>
<keyword evidence="2" id="KW-1185">Reference proteome</keyword>